<dbReference type="Gene3D" id="3.40.50.300">
    <property type="entry name" value="P-loop containing nucleotide triphosphate hydrolases"/>
    <property type="match status" value="1"/>
</dbReference>
<dbReference type="FunFam" id="3.40.50.300:FF:000013">
    <property type="entry name" value="PhoH family ATPase"/>
    <property type="match status" value="1"/>
</dbReference>
<dbReference type="PANTHER" id="PTHR30473">
    <property type="entry name" value="PROTEIN PHOH"/>
    <property type="match status" value="1"/>
</dbReference>
<evidence type="ECO:0000256" key="2">
    <source>
        <dbReference type="ARBA" id="ARBA00010393"/>
    </source>
</evidence>
<dbReference type="PANTHER" id="PTHR30473:SF1">
    <property type="entry name" value="PHOH-LIKE PROTEIN"/>
    <property type="match status" value="1"/>
</dbReference>
<dbReference type="SUPFAM" id="SSF52540">
    <property type="entry name" value="P-loop containing nucleoside triphosphate hydrolases"/>
    <property type="match status" value="1"/>
</dbReference>
<dbReference type="InterPro" id="IPR027417">
    <property type="entry name" value="P-loop_NTPase"/>
</dbReference>
<evidence type="ECO:0000256" key="4">
    <source>
        <dbReference type="ARBA" id="ARBA00022741"/>
    </source>
</evidence>
<comment type="similarity">
    <text evidence="2">Belongs to the PhoH family.</text>
</comment>
<evidence type="ECO:0000259" key="7">
    <source>
        <dbReference type="Pfam" id="PF02562"/>
    </source>
</evidence>
<dbReference type="AlphaFoldDB" id="A0A381U971"/>
<evidence type="ECO:0000256" key="5">
    <source>
        <dbReference type="ARBA" id="ARBA00022840"/>
    </source>
</evidence>
<sequence>MNHSNKQIVLENNKVIPEIFGTQDLNLKLIEKKFNVRITTRENQIDIKGDPSSLESVENLFRQLEKLHAADQPVENGDVKFAIRLMAENPQADLKKIFSERIAVSPKKGFITPKGPSQLKFIQSIKTDDIVLSIGPAGTGKTFLAVAMAVEGLLKRRFKKIVLVRPAVEAGEKLGFLPGDIAEKIHPYLMPLYDALNHMLEESQVRHLIEDGAIEIAPLAYMRGRTLNDAFIILDEAQNATKEQMKMFLTRLGFRSKMVVTGDITQIDLLHKNDSGLIQVKTLLKQVEEIQFVYFTEKDVVRHELVKKIITAYDQSDSKPEASE</sequence>
<dbReference type="GO" id="GO:0005829">
    <property type="term" value="C:cytosol"/>
    <property type="evidence" value="ECO:0007669"/>
    <property type="project" value="TreeGrafter"/>
</dbReference>
<protein>
    <recommendedName>
        <fullName evidence="6">PhoH-like protein</fullName>
    </recommendedName>
</protein>
<dbReference type="InterPro" id="IPR051451">
    <property type="entry name" value="PhoH2-like"/>
</dbReference>
<evidence type="ECO:0000256" key="1">
    <source>
        <dbReference type="ARBA" id="ARBA00004496"/>
    </source>
</evidence>
<feature type="domain" description="PhoH-like protein" evidence="7">
    <location>
        <begin position="111"/>
        <end position="314"/>
    </location>
</feature>
<dbReference type="Pfam" id="PF02562">
    <property type="entry name" value="PhoH"/>
    <property type="match status" value="1"/>
</dbReference>
<gene>
    <name evidence="8" type="ORF">METZ01_LOCUS75977</name>
</gene>
<proteinExistence type="inferred from homology"/>
<keyword evidence="5" id="KW-0067">ATP-binding</keyword>
<evidence type="ECO:0000256" key="3">
    <source>
        <dbReference type="ARBA" id="ARBA00022490"/>
    </source>
</evidence>
<dbReference type="EMBL" id="UINC01005718">
    <property type="protein sequence ID" value="SVA23123.1"/>
    <property type="molecule type" value="Genomic_DNA"/>
</dbReference>
<accession>A0A381U971</accession>
<name>A0A381U971_9ZZZZ</name>
<evidence type="ECO:0000256" key="6">
    <source>
        <dbReference type="ARBA" id="ARBA00039970"/>
    </source>
</evidence>
<keyword evidence="4" id="KW-0547">Nucleotide-binding</keyword>
<dbReference type="InterPro" id="IPR003714">
    <property type="entry name" value="PhoH"/>
</dbReference>
<organism evidence="8">
    <name type="scientific">marine metagenome</name>
    <dbReference type="NCBI Taxonomy" id="408172"/>
    <lineage>
        <taxon>unclassified sequences</taxon>
        <taxon>metagenomes</taxon>
        <taxon>ecological metagenomes</taxon>
    </lineage>
</organism>
<comment type="subcellular location">
    <subcellularLocation>
        <location evidence="1">Cytoplasm</location>
    </subcellularLocation>
</comment>
<dbReference type="GO" id="GO:0005524">
    <property type="term" value="F:ATP binding"/>
    <property type="evidence" value="ECO:0007669"/>
    <property type="project" value="UniProtKB-KW"/>
</dbReference>
<keyword evidence="3" id="KW-0963">Cytoplasm</keyword>
<reference evidence="8" key="1">
    <citation type="submission" date="2018-05" db="EMBL/GenBank/DDBJ databases">
        <authorList>
            <person name="Lanie J.A."/>
            <person name="Ng W.-L."/>
            <person name="Kazmierczak K.M."/>
            <person name="Andrzejewski T.M."/>
            <person name="Davidsen T.M."/>
            <person name="Wayne K.J."/>
            <person name="Tettelin H."/>
            <person name="Glass J.I."/>
            <person name="Rusch D."/>
            <person name="Podicherti R."/>
            <person name="Tsui H.-C.T."/>
            <person name="Winkler M.E."/>
        </authorList>
    </citation>
    <scope>NUCLEOTIDE SEQUENCE</scope>
</reference>
<evidence type="ECO:0000313" key="8">
    <source>
        <dbReference type="EMBL" id="SVA23123.1"/>
    </source>
</evidence>